<keyword evidence="2" id="KW-1185">Reference proteome</keyword>
<reference evidence="1 2" key="1">
    <citation type="journal article" date="2016" name="J. Hazard. Mater.">
        <title>A newly isolated Pseudomonas putida S-1 strain for batch-mode-propanethiol degradation and continuous treatment of propanethiol-containing waste gas.</title>
        <authorList>
            <person name="Chen D.Z."/>
            <person name="Sun Y.M."/>
            <person name="Han L.M."/>
            <person name="Chen J."/>
            <person name="Ye J.X."/>
            <person name="Chen J.M."/>
        </authorList>
    </citation>
    <scope>NUCLEOTIDE SEQUENCE [LARGE SCALE GENOMIC DNA]</scope>
    <source>
        <strain evidence="1 2">S-1</strain>
    </source>
</reference>
<proteinExistence type="predicted"/>
<dbReference type="CDD" id="cd04301">
    <property type="entry name" value="NAT_SF"/>
    <property type="match status" value="1"/>
</dbReference>
<organism evidence="1 2">
    <name type="scientific">Pseudomonas qingdaonensis</name>
    <dbReference type="NCBI Taxonomy" id="2056231"/>
    <lineage>
        <taxon>Bacteria</taxon>
        <taxon>Pseudomonadati</taxon>
        <taxon>Pseudomonadota</taxon>
        <taxon>Gammaproteobacteria</taxon>
        <taxon>Pseudomonadales</taxon>
        <taxon>Pseudomonadaceae</taxon>
        <taxon>Pseudomonas</taxon>
    </lineage>
</organism>
<dbReference type="InterPro" id="IPR016181">
    <property type="entry name" value="Acyl_CoA_acyltransferase"/>
</dbReference>
<evidence type="ECO:0008006" key="3">
    <source>
        <dbReference type="Google" id="ProtNLM"/>
    </source>
</evidence>
<dbReference type="SUPFAM" id="SSF55729">
    <property type="entry name" value="Acyl-CoA N-acyltransferases (Nat)"/>
    <property type="match status" value="1"/>
</dbReference>
<sequence>MAYKISREALQGLCKILNEDRRENAINRTSAIERKLAENGYISLTELADKLGMEERRGGCAIEYILQDLISALDIPTLTLCYRPEQIGDEPFPFEGFSEIGVADLLIHLEHLGLQVDPSNLVRKLVGQLSSRRILTESELAVVEYEHRRSSRRIVLQVEGHSAAVEMEATTHADSQGMHFTVISSGDGPVRLEIQGSKYEAPLETPIVECSICRLSYVQNDPADERRHSSIHQDRMSTINPQPDPRVIALMPVKDGSLLVGPDSPLWMHDEVLKRARAFRLEFGYDRVQWDGSADNPASPEWRGHLFVSDEGAIAGACGFYAEAASPRELHWIWLAPPYRRKGLLKAAWPSLTKTYGEFDLEWPIQDAMLEFIARHGTPRQIERHRAPRSS</sequence>
<dbReference type="EMBL" id="CP074676">
    <property type="protein sequence ID" value="QVL21431.1"/>
    <property type="molecule type" value="Genomic_DNA"/>
</dbReference>
<name>A0ABX8DYQ2_9PSED</name>
<gene>
    <name evidence="1" type="ORF">KH389_12965</name>
</gene>
<dbReference type="RefSeq" id="WP_213607455.1">
    <property type="nucleotide sequence ID" value="NZ_CP074676.1"/>
</dbReference>
<dbReference type="Proteomes" id="UP000678154">
    <property type="component" value="Chromosome"/>
</dbReference>
<dbReference type="GeneID" id="87481165"/>
<dbReference type="Gene3D" id="3.40.630.30">
    <property type="match status" value="1"/>
</dbReference>
<protein>
    <recommendedName>
        <fullName evidence="3">N-acetyltransferase domain-containing protein</fullName>
    </recommendedName>
</protein>
<accession>A0ABX8DYQ2</accession>
<evidence type="ECO:0000313" key="2">
    <source>
        <dbReference type="Proteomes" id="UP000678154"/>
    </source>
</evidence>
<evidence type="ECO:0000313" key="1">
    <source>
        <dbReference type="EMBL" id="QVL21431.1"/>
    </source>
</evidence>